<dbReference type="OrthoDB" id="10330581at2759"/>
<evidence type="ECO:0000313" key="3">
    <source>
        <dbReference type="Proteomes" id="UP000028524"/>
    </source>
</evidence>
<keyword evidence="3" id="KW-1185">Reference proteome</keyword>
<feature type="region of interest" description="Disordered" evidence="1">
    <location>
        <begin position="1"/>
        <end position="46"/>
    </location>
</feature>
<dbReference type="HOGENOM" id="CLU_2414735_0_0_1"/>
<proteinExistence type="predicted"/>
<dbReference type="EMBL" id="KL660665">
    <property type="protein sequence ID" value="KFA64639.1"/>
    <property type="molecule type" value="Genomic_DNA"/>
</dbReference>
<name>A0A084QL04_STAC4</name>
<feature type="compositionally biased region" description="Polar residues" evidence="1">
    <location>
        <begin position="30"/>
        <end position="39"/>
    </location>
</feature>
<sequence>MPSAITKSAGGPHGFSISSSTGSGSMSSTDANPPSTDSNLRVDERDDELVQVSGGSNTLPTNKFNMNHDLQGIGTQFATIDPYKYTTYRSGGRQWL</sequence>
<dbReference type="AlphaFoldDB" id="A0A084QL04"/>
<protein>
    <submittedName>
        <fullName evidence="2">Uncharacterized protein</fullName>
    </submittedName>
</protein>
<gene>
    <name evidence="2" type="ORF">S40285_10156</name>
</gene>
<dbReference type="Proteomes" id="UP000028524">
    <property type="component" value="Unassembled WGS sequence"/>
</dbReference>
<organism evidence="2 3">
    <name type="scientific">Stachybotrys chlorohalonatus (strain IBT 40285)</name>
    <dbReference type="NCBI Taxonomy" id="1283841"/>
    <lineage>
        <taxon>Eukaryota</taxon>
        <taxon>Fungi</taxon>
        <taxon>Dikarya</taxon>
        <taxon>Ascomycota</taxon>
        <taxon>Pezizomycotina</taxon>
        <taxon>Sordariomycetes</taxon>
        <taxon>Hypocreomycetidae</taxon>
        <taxon>Hypocreales</taxon>
        <taxon>Stachybotryaceae</taxon>
        <taxon>Stachybotrys</taxon>
    </lineage>
</organism>
<evidence type="ECO:0000256" key="1">
    <source>
        <dbReference type="SAM" id="MobiDB-lite"/>
    </source>
</evidence>
<evidence type="ECO:0000313" key="2">
    <source>
        <dbReference type="EMBL" id="KFA64639.1"/>
    </source>
</evidence>
<accession>A0A084QL04</accession>
<dbReference type="InParanoid" id="A0A084QL04"/>
<reference evidence="2 3" key="1">
    <citation type="journal article" date="2014" name="BMC Genomics">
        <title>Comparative genome sequencing reveals chemotype-specific gene clusters in the toxigenic black mold Stachybotrys.</title>
        <authorList>
            <person name="Semeiks J."/>
            <person name="Borek D."/>
            <person name="Otwinowski Z."/>
            <person name="Grishin N.V."/>
        </authorList>
    </citation>
    <scope>NUCLEOTIDE SEQUENCE [LARGE SCALE GENOMIC DNA]</scope>
    <source>
        <strain evidence="2 3">IBT 40285</strain>
    </source>
</reference>
<feature type="compositionally biased region" description="Low complexity" evidence="1">
    <location>
        <begin position="16"/>
        <end position="29"/>
    </location>
</feature>